<dbReference type="InterPro" id="IPR029058">
    <property type="entry name" value="AB_hydrolase_fold"/>
</dbReference>
<keyword evidence="1" id="KW-0472">Membrane</keyword>
<feature type="transmembrane region" description="Helical" evidence="1">
    <location>
        <begin position="12"/>
        <end position="34"/>
    </location>
</feature>
<dbReference type="InterPro" id="IPR000073">
    <property type="entry name" value="AB_hydrolase_1"/>
</dbReference>
<dbReference type="Pfam" id="PF12697">
    <property type="entry name" value="Abhydrolase_6"/>
    <property type="match status" value="1"/>
</dbReference>
<dbReference type="Proteomes" id="UP001056035">
    <property type="component" value="Chromosome"/>
</dbReference>
<dbReference type="PANTHER" id="PTHR43194">
    <property type="entry name" value="HYDROLASE ALPHA/BETA FOLD FAMILY"/>
    <property type="match status" value="1"/>
</dbReference>
<evidence type="ECO:0000259" key="2">
    <source>
        <dbReference type="Pfam" id="PF12697"/>
    </source>
</evidence>
<keyword evidence="1" id="KW-0812">Transmembrane</keyword>
<dbReference type="PRINTS" id="PR00412">
    <property type="entry name" value="EPOXHYDRLASE"/>
</dbReference>
<reference evidence="3 4" key="1">
    <citation type="submission" date="2022-06" db="EMBL/GenBank/DDBJ databases">
        <title>Paraconexibacter antarcticus.</title>
        <authorList>
            <person name="Kim C.S."/>
        </authorList>
    </citation>
    <scope>NUCLEOTIDE SEQUENCE [LARGE SCALE GENOMIC DNA]</scope>
    <source>
        <strain evidence="3 4">02-257</strain>
    </source>
</reference>
<dbReference type="InterPro" id="IPR050228">
    <property type="entry name" value="Carboxylesterase_BioH"/>
</dbReference>
<dbReference type="InterPro" id="IPR000639">
    <property type="entry name" value="Epox_hydrolase-like"/>
</dbReference>
<proteinExistence type="predicted"/>
<organism evidence="3 4">
    <name type="scientific">Paraconexibacter antarcticus</name>
    <dbReference type="NCBI Taxonomy" id="2949664"/>
    <lineage>
        <taxon>Bacteria</taxon>
        <taxon>Bacillati</taxon>
        <taxon>Actinomycetota</taxon>
        <taxon>Thermoleophilia</taxon>
        <taxon>Solirubrobacterales</taxon>
        <taxon>Paraconexibacteraceae</taxon>
        <taxon>Paraconexibacter</taxon>
    </lineage>
</organism>
<dbReference type="PANTHER" id="PTHR43194:SF2">
    <property type="entry name" value="PEROXISOMAL MEMBRANE PROTEIN LPX1"/>
    <property type="match status" value="1"/>
</dbReference>
<dbReference type="SUPFAM" id="SSF53474">
    <property type="entry name" value="alpha/beta-Hydrolases"/>
    <property type="match status" value="1"/>
</dbReference>
<evidence type="ECO:0000313" key="3">
    <source>
        <dbReference type="EMBL" id="UTI63693.1"/>
    </source>
</evidence>
<dbReference type="RefSeq" id="WP_254570417.1">
    <property type="nucleotide sequence ID" value="NZ_CP098502.1"/>
</dbReference>
<accession>A0ABY5DNU1</accession>
<sequence>MTRGDRAARSAYNCPVALVLLHGLATTGVIWTWLRPYLPAGLEIVALDVPGFGDAAPAGRGFVLDDVADRVAEAIGDHTGAPVDLVGHSMGGAVALVLADRHPELVRGLVLAAPAGLRALPPALCRIAGPVAAAGIDARRAAAPLARLGLARRLLLTGGVADPRRISGEQARTMFTASRGATRVSAALSAVAGADLRPALTRLDAPPGLIWGAADRVVPPGVARDVLVRRPDARVRLIPGTGHIAMVERPERFAAALEELLPWGA</sequence>
<protein>
    <submittedName>
        <fullName evidence="3">Alpha/beta fold hydrolase</fullName>
    </submittedName>
</protein>
<keyword evidence="3" id="KW-0378">Hydrolase</keyword>
<name>A0ABY5DNU1_9ACTN</name>
<dbReference type="EMBL" id="CP098502">
    <property type="protein sequence ID" value="UTI63693.1"/>
    <property type="molecule type" value="Genomic_DNA"/>
</dbReference>
<dbReference type="PRINTS" id="PR00111">
    <property type="entry name" value="ABHYDROLASE"/>
</dbReference>
<keyword evidence="1" id="KW-1133">Transmembrane helix</keyword>
<gene>
    <name evidence="3" type="ORF">NBH00_20410</name>
</gene>
<feature type="domain" description="AB hydrolase-1" evidence="2">
    <location>
        <begin position="18"/>
        <end position="256"/>
    </location>
</feature>
<dbReference type="Gene3D" id="3.40.50.1820">
    <property type="entry name" value="alpha/beta hydrolase"/>
    <property type="match status" value="1"/>
</dbReference>
<dbReference type="GO" id="GO:0016787">
    <property type="term" value="F:hydrolase activity"/>
    <property type="evidence" value="ECO:0007669"/>
    <property type="project" value="UniProtKB-KW"/>
</dbReference>
<evidence type="ECO:0000313" key="4">
    <source>
        <dbReference type="Proteomes" id="UP001056035"/>
    </source>
</evidence>
<keyword evidence="4" id="KW-1185">Reference proteome</keyword>
<evidence type="ECO:0000256" key="1">
    <source>
        <dbReference type="SAM" id="Phobius"/>
    </source>
</evidence>